<reference evidence="9" key="1">
    <citation type="submission" date="2016-09" db="EMBL/GenBank/DDBJ databases">
        <title>Genome sequence of Chlorobaculum limnaeum.</title>
        <authorList>
            <person name="Liu Z."/>
            <person name="Tank M."/>
            <person name="Bryant D.A."/>
        </authorList>
    </citation>
    <scope>NUCLEOTIDE SEQUENCE [LARGE SCALE GENOMIC DNA]</scope>
    <source>
        <strain evidence="9">DSM 1677</strain>
    </source>
</reference>
<dbReference type="GO" id="GO:0016773">
    <property type="term" value="F:phosphotransferase activity, alcohol group as acceptor"/>
    <property type="evidence" value="ECO:0007669"/>
    <property type="project" value="InterPro"/>
</dbReference>
<dbReference type="InterPro" id="IPR004821">
    <property type="entry name" value="Cyt_trans-like"/>
</dbReference>
<evidence type="ECO:0000256" key="3">
    <source>
        <dbReference type="ARBA" id="ARBA00022695"/>
    </source>
</evidence>
<keyword evidence="6" id="KW-0119">Carbohydrate metabolism</keyword>
<evidence type="ECO:0000256" key="6">
    <source>
        <dbReference type="ARBA" id="ARBA00023277"/>
    </source>
</evidence>
<organism evidence="9 10">
    <name type="scientific">Chlorobaculum limnaeum</name>
    <dbReference type="NCBI Taxonomy" id="274537"/>
    <lineage>
        <taxon>Bacteria</taxon>
        <taxon>Pseudomonadati</taxon>
        <taxon>Chlorobiota</taxon>
        <taxon>Chlorobiia</taxon>
        <taxon>Chlorobiales</taxon>
        <taxon>Chlorobiaceae</taxon>
        <taxon>Chlorobaculum</taxon>
    </lineage>
</organism>
<evidence type="ECO:0000256" key="1">
    <source>
        <dbReference type="ARBA" id="ARBA00012519"/>
    </source>
</evidence>
<dbReference type="EC" id="2.7.7.70" evidence="1"/>
<comment type="catalytic activity">
    <reaction evidence="7">
        <text>D-glycero-beta-D-manno-heptose 1-phosphate + ATP + H(+) = ADP-D-glycero-beta-D-manno-heptose + diphosphate</text>
        <dbReference type="Rhea" id="RHEA:27465"/>
        <dbReference type="ChEBI" id="CHEBI:15378"/>
        <dbReference type="ChEBI" id="CHEBI:30616"/>
        <dbReference type="ChEBI" id="CHEBI:33019"/>
        <dbReference type="ChEBI" id="CHEBI:59967"/>
        <dbReference type="ChEBI" id="CHEBI:61593"/>
        <dbReference type="EC" id="2.7.7.70"/>
    </reaction>
</comment>
<dbReference type="Gene3D" id="3.40.50.620">
    <property type="entry name" value="HUPs"/>
    <property type="match status" value="1"/>
</dbReference>
<evidence type="ECO:0000256" key="2">
    <source>
        <dbReference type="ARBA" id="ARBA00022679"/>
    </source>
</evidence>
<dbReference type="GO" id="GO:0005975">
    <property type="term" value="P:carbohydrate metabolic process"/>
    <property type="evidence" value="ECO:0007669"/>
    <property type="project" value="InterPro"/>
</dbReference>
<keyword evidence="2" id="KW-0808">Transferase</keyword>
<keyword evidence="4" id="KW-0547">Nucleotide-binding</keyword>
<evidence type="ECO:0000256" key="7">
    <source>
        <dbReference type="ARBA" id="ARBA00047428"/>
    </source>
</evidence>
<name>A0A1D8D078_CHLLM</name>
<dbReference type="SUPFAM" id="SSF52374">
    <property type="entry name" value="Nucleotidylyl transferase"/>
    <property type="match status" value="1"/>
</dbReference>
<keyword evidence="10" id="KW-1185">Reference proteome</keyword>
<dbReference type="STRING" id="274537.BIU88_00860"/>
<dbReference type="Proteomes" id="UP000095185">
    <property type="component" value="Chromosome"/>
</dbReference>
<keyword evidence="5" id="KW-0067">ATP-binding</keyword>
<dbReference type="Pfam" id="PF01467">
    <property type="entry name" value="CTP_transf_like"/>
    <property type="match status" value="1"/>
</dbReference>
<proteinExistence type="predicted"/>
<dbReference type="RefSeq" id="WP_069808556.1">
    <property type="nucleotide sequence ID" value="NZ_CP017305.1"/>
</dbReference>
<sequence length="168" mass="17853">MPDMPSKLCSHDDMMLKVRNWQANGEKVVFTNGCFDILHAGHVRYLAAARGLGDRLVVGLNTDASVRRLKGPKRPVAPEHDRAEVLSALGAVDAVTLFDDDTPEALIGMLLPDILVKGADWAIDKIAGASAVIAHGGSVLTVPLLEGRSTTGIIETIIQLHCPQQTGG</sequence>
<dbReference type="KEGG" id="clz:BIU88_00860"/>
<dbReference type="InterPro" id="IPR050385">
    <property type="entry name" value="Archaeal_FAD_synthase"/>
</dbReference>
<dbReference type="AlphaFoldDB" id="A0A1D8D078"/>
<dbReference type="PANTHER" id="PTHR43793">
    <property type="entry name" value="FAD SYNTHASE"/>
    <property type="match status" value="1"/>
</dbReference>
<dbReference type="PANTHER" id="PTHR43793:SF2">
    <property type="entry name" value="BIFUNCTIONAL PROTEIN HLDE"/>
    <property type="match status" value="1"/>
</dbReference>
<evidence type="ECO:0000313" key="9">
    <source>
        <dbReference type="EMBL" id="AOS82825.1"/>
    </source>
</evidence>
<dbReference type="GO" id="GO:0016779">
    <property type="term" value="F:nucleotidyltransferase activity"/>
    <property type="evidence" value="ECO:0007669"/>
    <property type="project" value="UniProtKB-KW"/>
</dbReference>
<dbReference type="InterPro" id="IPR014729">
    <property type="entry name" value="Rossmann-like_a/b/a_fold"/>
</dbReference>
<evidence type="ECO:0000256" key="5">
    <source>
        <dbReference type="ARBA" id="ARBA00022840"/>
    </source>
</evidence>
<dbReference type="GO" id="GO:0005524">
    <property type="term" value="F:ATP binding"/>
    <property type="evidence" value="ECO:0007669"/>
    <property type="project" value="UniProtKB-KW"/>
</dbReference>
<evidence type="ECO:0000256" key="4">
    <source>
        <dbReference type="ARBA" id="ARBA00022741"/>
    </source>
</evidence>
<gene>
    <name evidence="9" type="ORF">BIU88_00860</name>
</gene>
<dbReference type="InterPro" id="IPR011914">
    <property type="entry name" value="RfaE_dom_II"/>
</dbReference>
<accession>A0A1D8D078</accession>
<keyword evidence="3" id="KW-0548">Nucleotidyltransferase</keyword>
<protein>
    <recommendedName>
        <fullName evidence="1">D-glycero-beta-D-manno-heptose 1-phosphate adenylyltransferase</fullName>
        <ecNumber evidence="1">2.7.7.70</ecNumber>
    </recommendedName>
</protein>
<dbReference type="NCBIfam" id="TIGR02199">
    <property type="entry name" value="rfaE_dom_II"/>
    <property type="match status" value="1"/>
</dbReference>
<dbReference type="EMBL" id="CP017305">
    <property type="protein sequence ID" value="AOS82825.1"/>
    <property type="molecule type" value="Genomic_DNA"/>
</dbReference>
<evidence type="ECO:0000313" key="10">
    <source>
        <dbReference type="Proteomes" id="UP000095185"/>
    </source>
</evidence>
<feature type="domain" description="Cytidyltransferase-like" evidence="8">
    <location>
        <begin position="30"/>
        <end position="124"/>
    </location>
</feature>
<evidence type="ECO:0000259" key="8">
    <source>
        <dbReference type="Pfam" id="PF01467"/>
    </source>
</evidence>
<dbReference type="NCBIfam" id="TIGR00125">
    <property type="entry name" value="cyt_tran_rel"/>
    <property type="match status" value="1"/>
</dbReference>